<dbReference type="AlphaFoldDB" id="A0A1I4XAW3"/>
<dbReference type="Proteomes" id="UP000242222">
    <property type="component" value="Unassembled WGS sequence"/>
</dbReference>
<dbReference type="RefSeq" id="WP_092876810.1">
    <property type="nucleotide sequence ID" value="NZ_FOVC01000004.1"/>
</dbReference>
<accession>A0A1I4XAW3</accession>
<sequence>MNSWLIFGAGGTGVGALTAALGLREGRRVIALVRNPDAARRLQQQGIQVIKGDACDPAAVALACQAAGRQALTISTMGGENNFQAHRRVIDSLEQAGVSRMLLVTSLGCGDGWRFLSARAKAAFGAAVREKSLAESWLQTSSLDFAILRPGGLLNGPPTGSAQRYQQQEIHGLVKRADVAVHIHQLAQQSALNGQIYSLIDPQLKAT</sequence>
<dbReference type="InterPro" id="IPR016040">
    <property type="entry name" value="NAD(P)-bd_dom"/>
</dbReference>
<evidence type="ECO:0000313" key="2">
    <source>
        <dbReference type="EMBL" id="SFN22925.1"/>
    </source>
</evidence>
<reference evidence="3" key="1">
    <citation type="submission" date="2016-10" db="EMBL/GenBank/DDBJ databases">
        <authorList>
            <person name="Varghese N."/>
            <person name="Submissions S."/>
        </authorList>
    </citation>
    <scope>NUCLEOTIDE SEQUENCE [LARGE SCALE GENOMIC DNA]</scope>
    <source>
        <strain evidence="3">N6PO6</strain>
    </source>
</reference>
<evidence type="ECO:0000313" key="3">
    <source>
        <dbReference type="Proteomes" id="UP000242222"/>
    </source>
</evidence>
<dbReference type="Gene3D" id="3.40.50.720">
    <property type="entry name" value="NAD(P)-binding Rossmann-like Domain"/>
    <property type="match status" value="1"/>
</dbReference>
<proteinExistence type="predicted"/>
<dbReference type="InterPro" id="IPR036291">
    <property type="entry name" value="NAD(P)-bd_dom_sf"/>
</dbReference>
<organism evidence="2 3">
    <name type="scientific">Izhakiella capsodis</name>
    <dbReference type="NCBI Taxonomy" id="1367852"/>
    <lineage>
        <taxon>Bacteria</taxon>
        <taxon>Pseudomonadati</taxon>
        <taxon>Pseudomonadota</taxon>
        <taxon>Gammaproteobacteria</taxon>
        <taxon>Enterobacterales</taxon>
        <taxon>Erwiniaceae</taxon>
        <taxon>Izhakiella</taxon>
    </lineage>
</organism>
<dbReference type="STRING" id="1367852.SAMN05216516_10412"/>
<keyword evidence="3" id="KW-1185">Reference proteome</keyword>
<dbReference type="PANTHER" id="PTHR15020:SF50">
    <property type="entry name" value="UPF0659 PROTEIN YMR090W"/>
    <property type="match status" value="1"/>
</dbReference>
<gene>
    <name evidence="2" type="ORF">SAMN05216516_10412</name>
</gene>
<dbReference type="EMBL" id="FOVC01000004">
    <property type="protein sequence ID" value="SFN22925.1"/>
    <property type="molecule type" value="Genomic_DNA"/>
</dbReference>
<feature type="domain" description="NAD(P)-binding" evidence="1">
    <location>
        <begin position="13"/>
        <end position="187"/>
    </location>
</feature>
<dbReference type="PANTHER" id="PTHR15020">
    <property type="entry name" value="FLAVIN REDUCTASE-RELATED"/>
    <property type="match status" value="1"/>
</dbReference>
<dbReference type="OrthoDB" id="9803892at2"/>
<dbReference type="SUPFAM" id="SSF51735">
    <property type="entry name" value="NAD(P)-binding Rossmann-fold domains"/>
    <property type="match status" value="1"/>
</dbReference>
<dbReference type="Pfam" id="PF13460">
    <property type="entry name" value="NAD_binding_10"/>
    <property type="match status" value="1"/>
</dbReference>
<protein>
    <submittedName>
        <fullName evidence="2">Uncharacterized conserved protein YbjT, contains NAD(P)-binding and DUF2867 domains</fullName>
    </submittedName>
</protein>
<evidence type="ECO:0000259" key="1">
    <source>
        <dbReference type="Pfam" id="PF13460"/>
    </source>
</evidence>
<name>A0A1I4XAW3_9GAMM</name>